<evidence type="ECO:0000313" key="3">
    <source>
        <dbReference type="Proteomes" id="UP000199577"/>
    </source>
</evidence>
<dbReference type="OrthoDB" id="669651at2"/>
<dbReference type="EMBL" id="FOLL01000026">
    <property type="protein sequence ID" value="SFC78560.1"/>
    <property type="molecule type" value="Genomic_DNA"/>
</dbReference>
<dbReference type="Pfam" id="PF00903">
    <property type="entry name" value="Glyoxalase"/>
    <property type="match status" value="1"/>
</dbReference>
<dbReference type="AlphaFoldDB" id="A0A1I1MA83"/>
<accession>A0A1I1MA83</accession>
<feature type="domain" description="VOC" evidence="1">
    <location>
        <begin position="4"/>
        <end position="131"/>
    </location>
</feature>
<evidence type="ECO:0000259" key="1">
    <source>
        <dbReference type="PROSITE" id="PS51819"/>
    </source>
</evidence>
<dbReference type="RefSeq" id="WP_090975057.1">
    <property type="nucleotide sequence ID" value="NZ_FOLL01000026.1"/>
</dbReference>
<protein>
    <recommendedName>
        <fullName evidence="1">VOC domain-containing protein</fullName>
    </recommendedName>
</protein>
<dbReference type="InterPro" id="IPR037523">
    <property type="entry name" value="VOC_core"/>
</dbReference>
<organism evidence="2 3">
    <name type="scientific">Parapedobacter composti</name>
    <dbReference type="NCBI Taxonomy" id="623281"/>
    <lineage>
        <taxon>Bacteria</taxon>
        <taxon>Pseudomonadati</taxon>
        <taxon>Bacteroidota</taxon>
        <taxon>Sphingobacteriia</taxon>
        <taxon>Sphingobacteriales</taxon>
        <taxon>Sphingobacteriaceae</taxon>
        <taxon>Parapedobacter</taxon>
    </lineage>
</organism>
<reference evidence="3" key="1">
    <citation type="submission" date="2016-10" db="EMBL/GenBank/DDBJ databases">
        <authorList>
            <person name="Varghese N."/>
            <person name="Submissions S."/>
        </authorList>
    </citation>
    <scope>NUCLEOTIDE SEQUENCE [LARGE SCALE GENOMIC DNA]</scope>
    <source>
        <strain evidence="3">DSM 22900</strain>
    </source>
</reference>
<evidence type="ECO:0000313" key="2">
    <source>
        <dbReference type="EMBL" id="SFC78560.1"/>
    </source>
</evidence>
<dbReference type="InterPro" id="IPR029068">
    <property type="entry name" value="Glyas_Bleomycin-R_OHBP_Dase"/>
</dbReference>
<dbReference type="PANTHER" id="PTHR36503">
    <property type="entry name" value="BLR2520 PROTEIN"/>
    <property type="match status" value="1"/>
</dbReference>
<name>A0A1I1MA83_9SPHI</name>
<gene>
    <name evidence="2" type="ORF">SAMN05421747_12615</name>
</gene>
<dbReference type="InterPro" id="IPR004360">
    <property type="entry name" value="Glyas_Fos-R_dOase_dom"/>
</dbReference>
<dbReference type="SUPFAM" id="SSF54593">
    <property type="entry name" value="Glyoxalase/Bleomycin resistance protein/Dihydroxybiphenyl dioxygenase"/>
    <property type="match status" value="1"/>
</dbReference>
<sequence length="135" mass="15034">MKIRTTIVCLPIQHPDKTLTFYRNVFGLPDIKIDEGVITIELPNLSLFLMETNTFEIYSRQAGRGVQFPKDNAGTIISCALMSKEDVDAALENAPTYGGAIMNKAMIDETYGGYIGYISDPDGHLWELVYPPQQS</sequence>
<dbReference type="Gene3D" id="3.10.180.10">
    <property type="entry name" value="2,3-Dihydroxybiphenyl 1,2-Dioxygenase, domain 1"/>
    <property type="match status" value="1"/>
</dbReference>
<dbReference type="PANTHER" id="PTHR36503:SF1">
    <property type="entry name" value="BLR2520 PROTEIN"/>
    <property type="match status" value="1"/>
</dbReference>
<dbReference type="PROSITE" id="PS51819">
    <property type="entry name" value="VOC"/>
    <property type="match status" value="1"/>
</dbReference>
<keyword evidence="3" id="KW-1185">Reference proteome</keyword>
<proteinExistence type="predicted"/>
<dbReference type="Proteomes" id="UP000199577">
    <property type="component" value="Unassembled WGS sequence"/>
</dbReference>